<dbReference type="InterPro" id="IPR001347">
    <property type="entry name" value="SIS_dom"/>
</dbReference>
<sequence>MQRSVVVGQLVRFASSSAAAGTERLVLGCGSNVIDHIYRVRVVPEAGAKGFFSSPFRALEKKLIGGVTLNHLCWAALGGVRAGLLALQGNDELGRLIRRSLRNQGVATDFIATDVSYSTAQCHVFIQDGGERSIMMAPAATSLITAEAVRVNFEPAIQQRASMVTTEISQVPLSGVLELLKAAKRAGVLSVLDLDIPPSVAEEEAELGTVEEVVECVKMADILKPGKEAAEELVSLMAGPHRSSGESGTVAEELVRLCGSKLVAMTNGGKDSVLANGSQVVEVAPPPVSEVVDTTGAGDAFLGGLIVGITREGGLPGDREGLRELGSIANAFGAACTQSIGGVPTTSSRDLLLQYLPGLELAQVGSDVGEMTGFHSSLASDQAAVSSVCSCLDDGKLQSFVTALNVCSGTIFTSGIGKSGAVSSRFAGSLSSLGLPSHFVSAAEWTHGDLGKVCAGRDVVVFLSHGGATRECVEAASYLSASLEWLF</sequence>
<dbReference type="PANTHER" id="PTHR10584">
    <property type="entry name" value="SUGAR KINASE"/>
    <property type="match status" value="1"/>
</dbReference>
<evidence type="ECO:0000313" key="5">
    <source>
        <dbReference type="Proteomes" id="UP001174909"/>
    </source>
</evidence>
<accession>A0AA35TL73</accession>
<dbReference type="InterPro" id="IPR011611">
    <property type="entry name" value="PfkB_dom"/>
</dbReference>
<dbReference type="Gene3D" id="3.40.1190.20">
    <property type="match status" value="1"/>
</dbReference>
<keyword evidence="1" id="KW-0808">Transferase</keyword>
<dbReference type="Proteomes" id="UP001174909">
    <property type="component" value="Unassembled WGS sequence"/>
</dbReference>
<organism evidence="4 5">
    <name type="scientific">Geodia barretti</name>
    <name type="common">Barrett's horny sponge</name>
    <dbReference type="NCBI Taxonomy" id="519541"/>
    <lineage>
        <taxon>Eukaryota</taxon>
        <taxon>Metazoa</taxon>
        <taxon>Porifera</taxon>
        <taxon>Demospongiae</taxon>
        <taxon>Heteroscleromorpha</taxon>
        <taxon>Tetractinellida</taxon>
        <taxon>Astrophorina</taxon>
        <taxon>Geodiidae</taxon>
        <taxon>Geodia</taxon>
    </lineage>
</organism>
<dbReference type="GO" id="GO:0097367">
    <property type="term" value="F:carbohydrate derivative binding"/>
    <property type="evidence" value="ECO:0007669"/>
    <property type="project" value="InterPro"/>
</dbReference>
<protein>
    <submittedName>
        <fullName evidence="4">Probable fructokinase-4</fullName>
    </submittedName>
</protein>
<dbReference type="GO" id="GO:1901135">
    <property type="term" value="P:carbohydrate derivative metabolic process"/>
    <property type="evidence" value="ECO:0007669"/>
    <property type="project" value="InterPro"/>
</dbReference>
<dbReference type="EMBL" id="CASHTH010003806">
    <property type="protein sequence ID" value="CAI8049638.1"/>
    <property type="molecule type" value="Genomic_DNA"/>
</dbReference>
<evidence type="ECO:0000313" key="4">
    <source>
        <dbReference type="EMBL" id="CAI8049638.1"/>
    </source>
</evidence>
<dbReference type="PROSITE" id="PS00584">
    <property type="entry name" value="PFKB_KINASES_2"/>
    <property type="match status" value="1"/>
</dbReference>
<evidence type="ECO:0000259" key="3">
    <source>
        <dbReference type="PROSITE" id="PS51464"/>
    </source>
</evidence>
<dbReference type="PANTHER" id="PTHR10584:SF166">
    <property type="entry name" value="RIBOKINASE"/>
    <property type="match status" value="1"/>
</dbReference>
<keyword evidence="2" id="KW-0418">Kinase</keyword>
<name>A0AA35TL73_GEOBA</name>
<proteinExistence type="predicted"/>
<comment type="caution">
    <text evidence="4">The sequence shown here is derived from an EMBL/GenBank/DDBJ whole genome shotgun (WGS) entry which is preliminary data.</text>
</comment>
<keyword evidence="5" id="KW-1185">Reference proteome</keyword>
<dbReference type="Pfam" id="PF01380">
    <property type="entry name" value="SIS"/>
    <property type="match status" value="1"/>
</dbReference>
<reference evidence="4" key="1">
    <citation type="submission" date="2023-03" db="EMBL/GenBank/DDBJ databases">
        <authorList>
            <person name="Steffen K."/>
            <person name="Cardenas P."/>
        </authorList>
    </citation>
    <scope>NUCLEOTIDE SEQUENCE</scope>
</reference>
<dbReference type="AlphaFoldDB" id="A0AA35TL73"/>
<gene>
    <name evidence="4" type="ORF">GBAR_LOCUS27332</name>
</gene>
<evidence type="ECO:0000256" key="2">
    <source>
        <dbReference type="ARBA" id="ARBA00022777"/>
    </source>
</evidence>
<dbReference type="GO" id="GO:0016301">
    <property type="term" value="F:kinase activity"/>
    <property type="evidence" value="ECO:0007669"/>
    <property type="project" value="UniProtKB-KW"/>
</dbReference>
<dbReference type="InterPro" id="IPR029056">
    <property type="entry name" value="Ribokinase-like"/>
</dbReference>
<dbReference type="InterPro" id="IPR002173">
    <property type="entry name" value="Carboh/pur_kinase_PfkB_CS"/>
</dbReference>
<dbReference type="Pfam" id="PF00294">
    <property type="entry name" value="PfkB"/>
    <property type="match status" value="1"/>
</dbReference>
<dbReference type="InterPro" id="IPR046348">
    <property type="entry name" value="SIS_dom_sf"/>
</dbReference>
<evidence type="ECO:0000256" key="1">
    <source>
        <dbReference type="ARBA" id="ARBA00022679"/>
    </source>
</evidence>
<dbReference type="GO" id="GO:0006796">
    <property type="term" value="P:phosphate-containing compound metabolic process"/>
    <property type="evidence" value="ECO:0007669"/>
    <property type="project" value="UniProtKB-ARBA"/>
</dbReference>
<dbReference type="Gene3D" id="3.40.50.10490">
    <property type="entry name" value="Glucose-6-phosphate isomerase like protein, domain 1"/>
    <property type="match status" value="1"/>
</dbReference>
<dbReference type="PROSITE" id="PS51464">
    <property type="entry name" value="SIS"/>
    <property type="match status" value="1"/>
</dbReference>
<dbReference type="SUPFAM" id="SSF53613">
    <property type="entry name" value="Ribokinase-like"/>
    <property type="match status" value="1"/>
</dbReference>
<feature type="domain" description="SIS" evidence="3">
    <location>
        <begin position="400"/>
        <end position="487"/>
    </location>
</feature>
<dbReference type="SUPFAM" id="SSF53697">
    <property type="entry name" value="SIS domain"/>
    <property type="match status" value="1"/>
</dbReference>